<dbReference type="EMBL" id="CAADFJ010000020">
    <property type="protein sequence ID" value="VFJ98308.1"/>
    <property type="molecule type" value="Genomic_DNA"/>
</dbReference>
<accession>A0A450V0H4</accession>
<name>A0A450V0H4_9GAMM</name>
<keyword evidence="1" id="KW-0812">Transmembrane</keyword>
<evidence type="ECO:0000313" key="2">
    <source>
        <dbReference type="EMBL" id="VFJ90518.1"/>
    </source>
</evidence>
<reference evidence="4" key="1">
    <citation type="submission" date="2019-02" db="EMBL/GenBank/DDBJ databases">
        <authorList>
            <person name="Gruber-Vodicka R. H."/>
            <person name="Seah K. B. B."/>
        </authorList>
    </citation>
    <scope>NUCLEOTIDE SEQUENCE</scope>
    <source>
        <strain evidence="4">BECK_SA2B12</strain>
        <strain evidence="2">BECK_SA2B15</strain>
        <strain evidence="3">BECK_SA2B20</strain>
    </source>
</reference>
<keyword evidence="1" id="KW-1133">Transmembrane helix</keyword>
<protein>
    <submittedName>
        <fullName evidence="4">Uncharacterized protein</fullName>
    </submittedName>
</protein>
<organism evidence="4">
    <name type="scientific">Candidatus Kentrum eta</name>
    <dbReference type="NCBI Taxonomy" id="2126337"/>
    <lineage>
        <taxon>Bacteria</taxon>
        <taxon>Pseudomonadati</taxon>
        <taxon>Pseudomonadota</taxon>
        <taxon>Gammaproteobacteria</taxon>
        <taxon>Candidatus Kentrum</taxon>
    </lineage>
</organism>
<evidence type="ECO:0000313" key="3">
    <source>
        <dbReference type="EMBL" id="VFJ91683.1"/>
    </source>
</evidence>
<dbReference type="EMBL" id="CAADFG010000022">
    <property type="protein sequence ID" value="VFJ90518.1"/>
    <property type="molecule type" value="Genomic_DNA"/>
</dbReference>
<feature type="transmembrane region" description="Helical" evidence="1">
    <location>
        <begin position="67"/>
        <end position="84"/>
    </location>
</feature>
<feature type="transmembrane region" description="Helical" evidence="1">
    <location>
        <begin position="35"/>
        <end position="55"/>
    </location>
</feature>
<feature type="transmembrane region" description="Helical" evidence="1">
    <location>
        <begin position="6"/>
        <end position="28"/>
    </location>
</feature>
<sequence>MNTAGYVLGAVGVALLLSPTGTGLRLLLGSALRGGMWVAIWWAMAGVAVNILNRYAPAHVYGSLEQLINPLLVLLSWLVAYPLCQLLHLSLRVDEGLTRILISMIGALAFWRVVIYDTVSGDRIAPDTTVALTCVLSLLLMLRFPKSS</sequence>
<proteinExistence type="predicted"/>
<evidence type="ECO:0000313" key="4">
    <source>
        <dbReference type="EMBL" id="VFJ98308.1"/>
    </source>
</evidence>
<keyword evidence="1" id="KW-0472">Membrane</keyword>
<dbReference type="AlphaFoldDB" id="A0A450V0H4"/>
<dbReference type="EMBL" id="CAADFI010000020">
    <property type="protein sequence ID" value="VFJ91683.1"/>
    <property type="molecule type" value="Genomic_DNA"/>
</dbReference>
<gene>
    <name evidence="2" type="ORF">BECKH772A_GA0070896_1002212</name>
    <name evidence="3" type="ORF">BECKH772B_GA0070898_1002012</name>
    <name evidence="4" type="ORF">BECKH772C_GA0070978_1002012</name>
</gene>
<evidence type="ECO:0000256" key="1">
    <source>
        <dbReference type="SAM" id="Phobius"/>
    </source>
</evidence>
<feature type="transmembrane region" description="Helical" evidence="1">
    <location>
        <begin position="96"/>
        <end position="116"/>
    </location>
</feature>